<comment type="caution">
    <text evidence="2">The sequence shown here is derived from an EMBL/GenBank/DDBJ whole genome shotgun (WGS) entry which is preliminary data.</text>
</comment>
<accession>A0A836BPE0</accession>
<evidence type="ECO:0000256" key="1">
    <source>
        <dbReference type="SAM" id="Coils"/>
    </source>
</evidence>
<organism evidence="2 3">
    <name type="scientific">Edaphochlamys debaryana</name>
    <dbReference type="NCBI Taxonomy" id="47281"/>
    <lineage>
        <taxon>Eukaryota</taxon>
        <taxon>Viridiplantae</taxon>
        <taxon>Chlorophyta</taxon>
        <taxon>core chlorophytes</taxon>
        <taxon>Chlorophyceae</taxon>
        <taxon>CS clade</taxon>
        <taxon>Chlamydomonadales</taxon>
        <taxon>Chlamydomonadales incertae sedis</taxon>
        <taxon>Edaphochlamys</taxon>
    </lineage>
</organism>
<dbReference type="EMBL" id="JAEHOE010000160">
    <property type="protein sequence ID" value="KAG2483985.1"/>
    <property type="molecule type" value="Genomic_DNA"/>
</dbReference>
<proteinExistence type="predicted"/>
<feature type="coiled-coil region" evidence="1">
    <location>
        <begin position="9"/>
        <end position="60"/>
    </location>
</feature>
<protein>
    <submittedName>
        <fullName evidence="2">Uncharacterized protein</fullName>
    </submittedName>
</protein>
<gene>
    <name evidence="2" type="ORF">HYH03_017152</name>
</gene>
<name>A0A836BPE0_9CHLO</name>
<reference evidence="2" key="1">
    <citation type="journal article" date="2020" name="bioRxiv">
        <title>Comparative genomics of Chlamydomonas.</title>
        <authorList>
            <person name="Craig R.J."/>
            <person name="Hasan A.R."/>
            <person name="Ness R.W."/>
            <person name="Keightley P.D."/>
        </authorList>
    </citation>
    <scope>NUCLEOTIDE SEQUENCE</scope>
    <source>
        <strain evidence="2">CCAP 11/70</strain>
    </source>
</reference>
<dbReference type="OrthoDB" id="560069at2759"/>
<keyword evidence="3" id="KW-1185">Reference proteome</keyword>
<dbReference type="AlphaFoldDB" id="A0A836BPE0"/>
<sequence length="155" mass="16657">MAQALQDFAKGLEQSMQAASDAAALLQQEVAGNTAAIQLLQQMQQQMQQAQQIQQQQVQQIAGNVAQIQADLLPLKYASARSSNAMALYEEPLVPVPTAAGPIPPGFPATANALHRLNGAQVDNLLRAYGLATTDELEVRRNRLAHHVGVGLRQQ</sequence>
<evidence type="ECO:0000313" key="3">
    <source>
        <dbReference type="Proteomes" id="UP000612055"/>
    </source>
</evidence>
<keyword evidence="1" id="KW-0175">Coiled coil</keyword>
<evidence type="ECO:0000313" key="2">
    <source>
        <dbReference type="EMBL" id="KAG2483985.1"/>
    </source>
</evidence>
<dbReference type="Proteomes" id="UP000612055">
    <property type="component" value="Unassembled WGS sequence"/>
</dbReference>